<dbReference type="EMBL" id="U02125">
    <property type="protein sequence ID" value="AAD12401.1"/>
    <property type="molecule type" value="Genomic_DNA"/>
</dbReference>
<feature type="non-terminal residue" evidence="2">
    <location>
        <position position="1"/>
    </location>
</feature>
<feature type="transmembrane region" description="Helical" evidence="1">
    <location>
        <begin position="12"/>
        <end position="34"/>
    </location>
</feature>
<protein>
    <submittedName>
        <fullName evidence="2">Uncharacterized protein</fullName>
    </submittedName>
</protein>
<dbReference type="AlphaFoldDB" id="Q49258"/>
<evidence type="ECO:0000256" key="1">
    <source>
        <dbReference type="SAM" id="Phobius"/>
    </source>
</evidence>
<keyword evidence="1" id="KW-1133">Transmembrane helix</keyword>
<accession>Q49258</accession>
<name>Q49258_MYCGT</name>
<sequence>LILVEELDFVKSLAYLSMMSLLPFFVEPFSFFLVATSDNFFLLSDEDAALAFRLADKDIACIELVFFQKT</sequence>
<keyword evidence="1" id="KW-0812">Transmembrane</keyword>
<reference evidence="2" key="2">
    <citation type="journal article" date="1993" name="J. Bacteriol.">
        <title>A survey of the Mycoplasma genitalium genome by using random sequencing.</title>
        <authorList>
            <person name="Peterson S.N."/>
            <person name="Hu P.-C."/>
            <person name="Bott K.F."/>
            <person name="Hutchison C.A. III"/>
        </authorList>
    </citation>
    <scope>NUCLEOTIDE SEQUENCE</scope>
</reference>
<evidence type="ECO:0000313" key="2">
    <source>
        <dbReference type="EMBL" id="AAD12401.1"/>
    </source>
</evidence>
<proteinExistence type="predicted"/>
<reference evidence="2" key="1">
    <citation type="thesis" date="1992" institute="Microbiology and Immunology" country="University of North Carolina Medical School">
        <title>Characterization and analysis of the Mycoplasma genitalium genome.</title>
        <authorList>
            <person name="Peterson S.N."/>
        </authorList>
    </citation>
    <scope>NUCLEOTIDE SEQUENCE</scope>
</reference>
<feature type="non-terminal residue" evidence="2">
    <location>
        <position position="70"/>
    </location>
</feature>
<organism evidence="2">
    <name type="scientific">Mycoplasmoides genitalium</name>
    <name type="common">Mycoplasma genitalium</name>
    <dbReference type="NCBI Taxonomy" id="2097"/>
    <lineage>
        <taxon>Bacteria</taxon>
        <taxon>Bacillati</taxon>
        <taxon>Mycoplasmatota</taxon>
        <taxon>Mycoplasmoidales</taxon>
        <taxon>Mycoplasmoidaceae</taxon>
        <taxon>Mycoplasmoides</taxon>
    </lineage>
</organism>
<keyword evidence="1" id="KW-0472">Membrane</keyword>